<keyword evidence="1" id="KW-1133">Transmembrane helix</keyword>
<feature type="transmembrane region" description="Helical" evidence="1">
    <location>
        <begin position="46"/>
        <end position="69"/>
    </location>
</feature>
<protein>
    <submittedName>
        <fullName evidence="2">Uncharacterized protein</fullName>
    </submittedName>
</protein>
<organism evidence="2 3">
    <name type="scientific">Oceanithermus desulfurans NBRC 100063</name>
    <dbReference type="NCBI Taxonomy" id="1227550"/>
    <lineage>
        <taxon>Bacteria</taxon>
        <taxon>Thermotogati</taxon>
        <taxon>Deinococcota</taxon>
        <taxon>Deinococci</taxon>
        <taxon>Thermales</taxon>
        <taxon>Thermaceae</taxon>
        <taxon>Oceanithermus</taxon>
    </lineage>
</organism>
<gene>
    <name evidence="2" type="ORF">ODE01S_08770</name>
</gene>
<proteinExistence type="predicted"/>
<dbReference type="Proteomes" id="UP000321827">
    <property type="component" value="Unassembled WGS sequence"/>
</dbReference>
<accession>A0A511RIG5</accession>
<dbReference type="AlphaFoldDB" id="A0A511RIG5"/>
<evidence type="ECO:0000313" key="3">
    <source>
        <dbReference type="Proteomes" id="UP000321827"/>
    </source>
</evidence>
<keyword evidence="1" id="KW-0472">Membrane</keyword>
<reference evidence="2 3" key="1">
    <citation type="submission" date="2019-07" db="EMBL/GenBank/DDBJ databases">
        <title>Whole genome shotgun sequence of Oceanithermus desulfurans NBRC 100063.</title>
        <authorList>
            <person name="Hosoyama A."/>
            <person name="Uohara A."/>
            <person name="Ohji S."/>
            <person name="Ichikawa N."/>
        </authorList>
    </citation>
    <scope>NUCLEOTIDE SEQUENCE [LARGE SCALE GENOMIC DNA]</scope>
    <source>
        <strain evidence="2 3">NBRC 100063</strain>
    </source>
</reference>
<comment type="caution">
    <text evidence="2">The sequence shown here is derived from an EMBL/GenBank/DDBJ whole genome shotgun (WGS) entry which is preliminary data.</text>
</comment>
<sequence length="157" mass="16401">MRTYLRIASWTWAALALTAPPGLTYLVAAVYGAGVAELARRYGPRAVFWTSLVANPAAWLALCLGLAALMAPADPMNLGPAIAAFALLALALGAAALALMAWSRRPLVGAAVSLLWAGFWPKEALSPTPEAWLALAVGALLGYLAWPWRGAAAFRTG</sequence>
<dbReference type="EMBL" id="BJXN01000005">
    <property type="protein sequence ID" value="GEM89443.1"/>
    <property type="molecule type" value="Genomic_DNA"/>
</dbReference>
<evidence type="ECO:0000256" key="1">
    <source>
        <dbReference type="SAM" id="Phobius"/>
    </source>
</evidence>
<evidence type="ECO:0000313" key="2">
    <source>
        <dbReference type="EMBL" id="GEM89443.1"/>
    </source>
</evidence>
<dbReference type="RefSeq" id="WP_147146268.1">
    <property type="nucleotide sequence ID" value="NZ_BJXN01000005.1"/>
</dbReference>
<keyword evidence="1" id="KW-0812">Transmembrane</keyword>
<name>A0A511RIG5_9DEIN</name>
<feature type="transmembrane region" description="Helical" evidence="1">
    <location>
        <begin position="81"/>
        <end position="100"/>
    </location>
</feature>
<feature type="transmembrane region" description="Helical" evidence="1">
    <location>
        <begin position="12"/>
        <end position="34"/>
    </location>
</feature>
<feature type="transmembrane region" description="Helical" evidence="1">
    <location>
        <begin position="131"/>
        <end position="148"/>
    </location>
</feature>